<evidence type="ECO:0000256" key="10">
    <source>
        <dbReference type="ARBA" id="ARBA00023157"/>
    </source>
</evidence>
<feature type="transmembrane region" description="Helical" evidence="12">
    <location>
        <begin position="132"/>
        <end position="156"/>
    </location>
</feature>
<dbReference type="AlphaFoldDB" id="A0A9X1V9S9"/>
<evidence type="ECO:0000256" key="1">
    <source>
        <dbReference type="ARBA" id="ARBA00004141"/>
    </source>
</evidence>
<keyword evidence="4" id="KW-0479">Metal-binding</keyword>
<evidence type="ECO:0000313" key="14">
    <source>
        <dbReference type="Proteomes" id="UP001139263"/>
    </source>
</evidence>
<keyword evidence="2" id="KW-1003">Cell membrane</keyword>
<evidence type="ECO:0000256" key="2">
    <source>
        <dbReference type="ARBA" id="ARBA00022475"/>
    </source>
</evidence>
<feature type="transmembrane region" description="Helical" evidence="12">
    <location>
        <begin position="104"/>
        <end position="126"/>
    </location>
</feature>
<keyword evidence="14" id="KW-1185">Reference proteome</keyword>
<name>A0A9X1V9S9_9BACL</name>
<feature type="transmembrane region" description="Helical" evidence="12">
    <location>
        <begin position="260"/>
        <end position="283"/>
    </location>
</feature>
<dbReference type="PANTHER" id="PTHR35457:SF1">
    <property type="entry name" value="HEME A SYNTHASE"/>
    <property type="match status" value="1"/>
</dbReference>
<keyword evidence="10" id="KW-1015">Disulfide bond</keyword>
<dbReference type="GO" id="GO:0006784">
    <property type="term" value="P:heme A biosynthetic process"/>
    <property type="evidence" value="ECO:0007669"/>
    <property type="project" value="InterPro"/>
</dbReference>
<keyword evidence="8" id="KW-0350">Heme biosynthesis</keyword>
<evidence type="ECO:0000256" key="8">
    <source>
        <dbReference type="ARBA" id="ARBA00023133"/>
    </source>
</evidence>
<gene>
    <name evidence="13" type="primary">ctaA_2</name>
    <name evidence="13" type="ORF">MM817_02318</name>
</gene>
<evidence type="ECO:0000256" key="9">
    <source>
        <dbReference type="ARBA" id="ARBA00023136"/>
    </source>
</evidence>
<sequence length="334" mass="37173">MKNVQISHEASRPARYVKWFGVFSSIGMFIINFIGFLDTQTGSAEGCGPDWPLCNGQVLPSLNNMHVIIEFMHRFLVGFFAIVAVVFVVWALVKFRRYREVQVFSWLAVGFIIVQSLLGALAVVFVNPPEVLALHLGFGLLAMGGVALLTVFLFQYDHHANQEKAGLFYRSKPLPKSLSNLIRWTWVYMFGAIYLGSDVDFHNAGPACAGWPLCNGEVFPGFSGNVGLAFSHRLAAVAFAALSIWLLIALRRVKNQRPDLFMGSQALFIMIILQIISGAWVVFSHISLNSALLHVSLLMVLFTVLSYLTLQTFPFHDVSLQTSSQKDTSQEAQH</sequence>
<evidence type="ECO:0000256" key="11">
    <source>
        <dbReference type="ARBA" id="ARBA00023444"/>
    </source>
</evidence>
<keyword evidence="7" id="KW-0408">Iron</keyword>
<accession>A0A9X1V9S9</accession>
<feature type="transmembrane region" description="Helical" evidence="12">
    <location>
        <begin position="71"/>
        <end position="92"/>
    </location>
</feature>
<feature type="transmembrane region" description="Helical" evidence="12">
    <location>
        <begin position="177"/>
        <end position="196"/>
    </location>
</feature>
<dbReference type="GO" id="GO:0046872">
    <property type="term" value="F:metal ion binding"/>
    <property type="evidence" value="ECO:0007669"/>
    <property type="project" value="UniProtKB-KW"/>
</dbReference>
<keyword evidence="9 12" id="KW-0472">Membrane</keyword>
<feature type="transmembrane region" description="Helical" evidence="12">
    <location>
        <begin position="289"/>
        <end position="310"/>
    </location>
</feature>
<evidence type="ECO:0000256" key="7">
    <source>
        <dbReference type="ARBA" id="ARBA00023004"/>
    </source>
</evidence>
<keyword evidence="5 12" id="KW-1133">Transmembrane helix</keyword>
<comment type="subcellular location">
    <subcellularLocation>
        <location evidence="1">Membrane</location>
        <topology evidence="1">Multi-pass membrane protein</topology>
    </subcellularLocation>
</comment>
<dbReference type="GO" id="GO:0016020">
    <property type="term" value="C:membrane"/>
    <property type="evidence" value="ECO:0007669"/>
    <property type="project" value="UniProtKB-SubCell"/>
</dbReference>
<keyword evidence="6 13" id="KW-0560">Oxidoreductase</keyword>
<evidence type="ECO:0000256" key="5">
    <source>
        <dbReference type="ARBA" id="ARBA00022989"/>
    </source>
</evidence>
<proteinExistence type="predicted"/>
<evidence type="ECO:0000256" key="3">
    <source>
        <dbReference type="ARBA" id="ARBA00022692"/>
    </source>
</evidence>
<dbReference type="GO" id="GO:0016491">
    <property type="term" value="F:oxidoreductase activity"/>
    <property type="evidence" value="ECO:0007669"/>
    <property type="project" value="UniProtKB-KW"/>
</dbReference>
<evidence type="ECO:0000256" key="4">
    <source>
        <dbReference type="ARBA" id="ARBA00022723"/>
    </source>
</evidence>
<dbReference type="InterPro" id="IPR003780">
    <property type="entry name" value="COX15/CtaA_fam"/>
</dbReference>
<keyword evidence="3 12" id="KW-0812">Transmembrane</keyword>
<organism evidence="13 14">
    <name type="scientific">Sulfoacidibacillus ferrooxidans</name>
    <dbReference type="NCBI Taxonomy" id="2005001"/>
    <lineage>
        <taxon>Bacteria</taxon>
        <taxon>Bacillati</taxon>
        <taxon>Bacillota</taxon>
        <taxon>Bacilli</taxon>
        <taxon>Bacillales</taxon>
        <taxon>Alicyclobacillaceae</taxon>
        <taxon>Sulfoacidibacillus</taxon>
    </lineage>
</organism>
<dbReference type="EC" id="1.3.-.-" evidence="13"/>
<evidence type="ECO:0000256" key="12">
    <source>
        <dbReference type="SAM" id="Phobius"/>
    </source>
</evidence>
<evidence type="ECO:0000313" key="13">
    <source>
        <dbReference type="EMBL" id="MCI0184023.1"/>
    </source>
</evidence>
<evidence type="ECO:0000256" key="6">
    <source>
        <dbReference type="ARBA" id="ARBA00023002"/>
    </source>
</evidence>
<dbReference type="Pfam" id="PF02628">
    <property type="entry name" value="COX15-CtaA"/>
    <property type="match status" value="1"/>
</dbReference>
<reference evidence="13" key="1">
    <citation type="submission" date="2022-03" db="EMBL/GenBank/DDBJ databases">
        <title>Draft Genome Sequence of Firmicute Strain S0AB, a Heterotrophic Iron/Sulfur-Oxidizing Extreme Acidophile.</title>
        <authorList>
            <person name="Vergara E."/>
            <person name="Pakostova E."/>
            <person name="Johnson D.B."/>
            <person name="Holmes D.S."/>
        </authorList>
    </citation>
    <scope>NUCLEOTIDE SEQUENCE</scope>
    <source>
        <strain evidence="13">S0AB</strain>
    </source>
</reference>
<comment type="pathway">
    <text evidence="11">Porphyrin-containing compound metabolism.</text>
</comment>
<dbReference type="InterPro" id="IPR050450">
    <property type="entry name" value="COX15/CtaA_HemeA_synthase"/>
</dbReference>
<protein>
    <submittedName>
        <fullName evidence="13">Heme A synthase</fullName>
        <ecNumber evidence="13">1.3.-.-</ecNumber>
    </submittedName>
</protein>
<dbReference type="EMBL" id="JALBUF010000007">
    <property type="protein sequence ID" value="MCI0184023.1"/>
    <property type="molecule type" value="Genomic_DNA"/>
</dbReference>
<comment type="caution">
    <text evidence="13">The sequence shown here is derived from an EMBL/GenBank/DDBJ whole genome shotgun (WGS) entry which is preliminary data.</text>
</comment>
<dbReference type="RefSeq" id="WP_241715161.1">
    <property type="nucleotide sequence ID" value="NZ_JALBUF010000007.1"/>
</dbReference>
<dbReference type="PANTHER" id="PTHR35457">
    <property type="entry name" value="HEME A SYNTHASE"/>
    <property type="match status" value="1"/>
</dbReference>
<feature type="transmembrane region" description="Helical" evidence="12">
    <location>
        <begin position="16"/>
        <end position="36"/>
    </location>
</feature>
<feature type="transmembrane region" description="Helical" evidence="12">
    <location>
        <begin position="230"/>
        <end position="248"/>
    </location>
</feature>
<dbReference type="Proteomes" id="UP001139263">
    <property type="component" value="Unassembled WGS sequence"/>
</dbReference>